<dbReference type="InterPro" id="IPR001509">
    <property type="entry name" value="Epimerase_deHydtase"/>
</dbReference>
<name>A0A1G2KHX2_9BACT</name>
<evidence type="ECO:0000313" key="3">
    <source>
        <dbReference type="EMBL" id="OGZ99005.1"/>
    </source>
</evidence>
<gene>
    <name evidence="3" type="ORF">A3C07_02345</name>
</gene>
<comment type="similarity">
    <text evidence="1">Belongs to the NAD(P)-dependent epimerase/dehydratase family.</text>
</comment>
<dbReference type="PANTHER" id="PTHR43000">
    <property type="entry name" value="DTDP-D-GLUCOSE 4,6-DEHYDRATASE-RELATED"/>
    <property type="match status" value="1"/>
</dbReference>
<feature type="domain" description="NAD-dependent epimerase/dehydratase" evidence="2">
    <location>
        <begin position="7"/>
        <end position="235"/>
    </location>
</feature>
<dbReference type="Gene3D" id="3.90.25.10">
    <property type="entry name" value="UDP-galactose 4-epimerase, domain 1"/>
    <property type="match status" value="1"/>
</dbReference>
<proteinExistence type="inferred from homology"/>
<dbReference type="Proteomes" id="UP000179023">
    <property type="component" value="Unassembled WGS sequence"/>
</dbReference>
<sequence length="286" mass="32125">MSNTKKILITGANGFTGRHLARILSSSVSLELHLADRTRPKVLDPRFELCDFSDISRVAECVARIEPREIYHLVGSYTNTYDADYTSNVSATRNILDTLRGLKLKSRVLLVGSSAEYGFPISKDIAVTEEHPCRPVSVYGLIKLFQTELMRAYIRLYGLDIVAVRPFNLFGKGMPPTLFVGKMEQEIARYKRGEIKEIVTGDLSVERDYIDIDEAIKYYQKVMECGRTGEMYNVGSGRSITLRDVVNRMLSAEGLPLTVIKEGLHVTSGKIVVHKIFADISKIKQI</sequence>
<reference evidence="3 4" key="1">
    <citation type="journal article" date="2016" name="Nat. Commun.">
        <title>Thousands of microbial genomes shed light on interconnected biogeochemical processes in an aquifer system.</title>
        <authorList>
            <person name="Anantharaman K."/>
            <person name="Brown C.T."/>
            <person name="Hug L.A."/>
            <person name="Sharon I."/>
            <person name="Castelle C.J."/>
            <person name="Probst A.J."/>
            <person name="Thomas B.C."/>
            <person name="Singh A."/>
            <person name="Wilkins M.J."/>
            <person name="Karaoz U."/>
            <person name="Brodie E.L."/>
            <person name="Williams K.H."/>
            <person name="Hubbard S.S."/>
            <person name="Banfield J.F."/>
        </authorList>
    </citation>
    <scope>NUCLEOTIDE SEQUENCE [LARGE SCALE GENOMIC DNA]</scope>
</reference>
<evidence type="ECO:0000259" key="2">
    <source>
        <dbReference type="Pfam" id="PF01370"/>
    </source>
</evidence>
<dbReference type="Pfam" id="PF01370">
    <property type="entry name" value="Epimerase"/>
    <property type="match status" value="1"/>
</dbReference>
<evidence type="ECO:0000256" key="1">
    <source>
        <dbReference type="ARBA" id="ARBA00007637"/>
    </source>
</evidence>
<dbReference type="AlphaFoldDB" id="A0A1G2KHX2"/>
<comment type="caution">
    <text evidence="3">The sequence shown here is derived from an EMBL/GenBank/DDBJ whole genome shotgun (WGS) entry which is preliminary data.</text>
</comment>
<protein>
    <recommendedName>
        <fullName evidence="2">NAD-dependent epimerase/dehydratase domain-containing protein</fullName>
    </recommendedName>
</protein>
<evidence type="ECO:0000313" key="4">
    <source>
        <dbReference type="Proteomes" id="UP000179023"/>
    </source>
</evidence>
<accession>A0A1G2KHX2</accession>
<dbReference type="SUPFAM" id="SSF51735">
    <property type="entry name" value="NAD(P)-binding Rossmann-fold domains"/>
    <property type="match status" value="1"/>
</dbReference>
<organism evidence="3 4">
    <name type="scientific">Candidatus Sungbacteria bacterium RIFCSPHIGHO2_02_FULL_47_11</name>
    <dbReference type="NCBI Taxonomy" id="1802270"/>
    <lineage>
        <taxon>Bacteria</taxon>
        <taxon>Candidatus Sungiibacteriota</taxon>
    </lineage>
</organism>
<dbReference type="EMBL" id="MHQI01000050">
    <property type="protein sequence ID" value="OGZ99005.1"/>
    <property type="molecule type" value="Genomic_DNA"/>
</dbReference>
<dbReference type="Gene3D" id="3.40.50.720">
    <property type="entry name" value="NAD(P)-binding Rossmann-like Domain"/>
    <property type="match status" value="1"/>
</dbReference>
<dbReference type="InterPro" id="IPR036291">
    <property type="entry name" value="NAD(P)-bd_dom_sf"/>
</dbReference>
<dbReference type="STRING" id="1802270.A3C07_02345"/>